<feature type="compositionally biased region" description="Low complexity" evidence="1">
    <location>
        <begin position="153"/>
        <end position="163"/>
    </location>
</feature>
<keyword evidence="2" id="KW-0812">Transmembrane</keyword>
<reference evidence="3" key="1">
    <citation type="submission" date="2020-05" db="EMBL/GenBank/DDBJ databases">
        <title>Phylogenomic resolution of chytrid fungi.</title>
        <authorList>
            <person name="Stajich J.E."/>
            <person name="Amses K."/>
            <person name="Simmons R."/>
            <person name="Seto K."/>
            <person name="Myers J."/>
            <person name="Bonds A."/>
            <person name="Quandt C.A."/>
            <person name="Barry K."/>
            <person name="Liu P."/>
            <person name="Grigoriev I."/>
            <person name="Longcore J.E."/>
            <person name="James T.Y."/>
        </authorList>
    </citation>
    <scope>NUCLEOTIDE SEQUENCE</scope>
    <source>
        <strain evidence="3">PLAUS21</strain>
    </source>
</reference>
<feature type="region of interest" description="Disordered" evidence="1">
    <location>
        <begin position="208"/>
        <end position="233"/>
    </location>
</feature>
<organism evidence="3 4">
    <name type="scientific">Boothiomyces macroporosus</name>
    <dbReference type="NCBI Taxonomy" id="261099"/>
    <lineage>
        <taxon>Eukaryota</taxon>
        <taxon>Fungi</taxon>
        <taxon>Fungi incertae sedis</taxon>
        <taxon>Chytridiomycota</taxon>
        <taxon>Chytridiomycota incertae sedis</taxon>
        <taxon>Chytridiomycetes</taxon>
        <taxon>Rhizophydiales</taxon>
        <taxon>Terramycetaceae</taxon>
        <taxon>Boothiomyces</taxon>
    </lineage>
</organism>
<comment type="caution">
    <text evidence="3">The sequence shown here is derived from an EMBL/GenBank/DDBJ whole genome shotgun (WGS) entry which is preliminary data.</text>
</comment>
<dbReference type="Proteomes" id="UP001210925">
    <property type="component" value="Unassembled WGS sequence"/>
</dbReference>
<gene>
    <name evidence="3" type="ORF">HK103_004893</name>
</gene>
<evidence type="ECO:0000256" key="2">
    <source>
        <dbReference type="SAM" id="Phobius"/>
    </source>
</evidence>
<dbReference type="AlphaFoldDB" id="A0AAD5Y3U5"/>
<sequence>MNECTDFGFSHCKSNANCGDIPGYVCVNQQCVAPSQGGSGGGSPPPSGGNSGSPPPTSGGSSSNSNSGTKGTTSSNNSGGSNNGNSNSNSGSNSNSNSNSNSGSNSSGNSNSNSKGTSTATNSISSPNPTNTQNSAPAVSGNPSSTNNDNTENNQGVNDNSGNSNGVSINDFQKALIVTLICAAIVAFLVVYLFVNYQDKIKDKIFGKKKSDTDSAPGSPIPISSQGSQSTPVVTASNINNAPLVDAYNQRQAPDTQPRFQYSPSVGSSIPLYTNSTTISFTGNQTSSIHLQPNGTLPSRNSWNGSQVSQHPSPMLHSIQPVQTPPIQYGELPIMLNNRSSQAVESIPPTLIVPPTGKNNTAQI</sequence>
<feature type="compositionally biased region" description="Low complexity" evidence="1">
    <location>
        <begin position="58"/>
        <end position="119"/>
    </location>
</feature>
<dbReference type="EMBL" id="JADGKB010000041">
    <property type="protein sequence ID" value="KAJ3257195.1"/>
    <property type="molecule type" value="Genomic_DNA"/>
</dbReference>
<evidence type="ECO:0000313" key="4">
    <source>
        <dbReference type="Proteomes" id="UP001210925"/>
    </source>
</evidence>
<evidence type="ECO:0000256" key="1">
    <source>
        <dbReference type="SAM" id="MobiDB-lite"/>
    </source>
</evidence>
<protein>
    <submittedName>
        <fullName evidence="3">Uncharacterized protein</fullName>
    </submittedName>
</protein>
<keyword evidence="4" id="KW-1185">Reference proteome</keyword>
<name>A0AAD5Y3U5_9FUNG</name>
<feature type="region of interest" description="Disordered" evidence="1">
    <location>
        <begin position="32"/>
        <end position="163"/>
    </location>
</feature>
<accession>A0AAD5Y3U5</accession>
<feature type="compositionally biased region" description="Polar residues" evidence="1">
    <location>
        <begin position="120"/>
        <end position="152"/>
    </location>
</feature>
<evidence type="ECO:0000313" key="3">
    <source>
        <dbReference type="EMBL" id="KAJ3257195.1"/>
    </source>
</evidence>
<keyword evidence="2" id="KW-1133">Transmembrane helix</keyword>
<keyword evidence="2" id="KW-0472">Membrane</keyword>
<feature type="compositionally biased region" description="Pro residues" evidence="1">
    <location>
        <begin position="43"/>
        <end position="57"/>
    </location>
</feature>
<proteinExistence type="predicted"/>
<feature type="compositionally biased region" description="Low complexity" evidence="1">
    <location>
        <begin position="217"/>
        <end position="230"/>
    </location>
</feature>
<feature type="transmembrane region" description="Helical" evidence="2">
    <location>
        <begin position="175"/>
        <end position="195"/>
    </location>
</feature>